<dbReference type="EC" id="3.4.11.-" evidence="11"/>
<dbReference type="InterPro" id="IPR024571">
    <property type="entry name" value="ERAP1-like_C_dom"/>
</dbReference>
<dbReference type="PANTHER" id="PTHR11533">
    <property type="entry name" value="PROTEASE M1 ZINC METALLOPROTEASE"/>
    <property type="match status" value="1"/>
</dbReference>
<accession>A0AAD5YBI6</accession>
<sequence>MPGKSRLLPQNAQPTHYNLTLVPGLDTAKFTGQVSISLTVSEATRVLVANVRDLSVTKASVAVLRVSPGGLDRVQSWPKDPTTHRATQDSSSIAIDNGNETVAIEFQHEIPAISKVVLHLEFAGTHFEDLRSFYRSSYLADDGSKKYIVTTQFQAADARRCFPCWDEPNLKATFDVQLIVPKGLIALSNTEVVEQEDLVIGNKEMRLFKFATTPIMCTYLLAFCVGEFDYIEGVAHPKSPADAKPVTCRVYTVPGKREQGRFALDVGIKTLEFFSEYFDIAYSIPKLDQIAVPEMLGAMENWGLVIYEEGALLVDPEKSSANSKKMVASVICHELAHQWFGNLVTMDWWKELWLNEGFATYVGTFAVDYLFPEWKSFDKFILNSMNRALVLDGLRSSHPIEVEVNTPKDIDQIFDGISYAKGASIIRLISSYLGPEVFMNGVRIYLKRFAFKNATTIDLWNACSEASGKDIAKIMKEWTEVMGYPMVTILDEEYDETAKKLTLTLEQKRFLSTGDLTEEENTNGALWSIPFSVLTQEGEYSESFLLDQKVGKITFDYEERSNSFWKLNSSCHTLFRVNYSDAQLRRIIRVLSSNRHVFTVADRLELLMDVFAFAEAGLSSTLNALNLLKEFSNETDITVLQKIREYTDTIKKVWVSNKSVCDGIDRLASSIFYGKVLELGYEFKDETQDSLRTLAISVTAGAKVKPVLEELHSRYLKFRSGEENAFHPNICDLVFNAGSTLSQTPMRDFEFLYNIYLTGATPAIKVDALRAIGNTNDFEIAKLLVEKYLFDSDKVKSGDVMYLARALIGNNADFSNNLLAYIQNYVVTNWTKLYELYKTQPYTLSSILVGLLLANLNRPMVEFMEGFVNGTGLPDNQALQRRKETEGISRALAQNIEKAKTSLNWLERENEKVERWFNQNK</sequence>
<evidence type="ECO:0000256" key="2">
    <source>
        <dbReference type="ARBA" id="ARBA00022438"/>
    </source>
</evidence>
<dbReference type="GO" id="GO:0005615">
    <property type="term" value="C:extracellular space"/>
    <property type="evidence" value="ECO:0007669"/>
    <property type="project" value="TreeGrafter"/>
</dbReference>
<dbReference type="FunFam" id="2.60.40.1730:FF:000002">
    <property type="entry name" value="Aminopeptidase"/>
    <property type="match status" value="1"/>
</dbReference>
<protein>
    <recommendedName>
        <fullName evidence="11">Aminopeptidase</fullName>
        <ecNumber evidence="11">3.4.11.-</ecNumber>
    </recommendedName>
</protein>
<evidence type="ECO:0000256" key="8">
    <source>
        <dbReference type="PIRSR" id="PIRSR634016-1"/>
    </source>
</evidence>
<evidence type="ECO:0000256" key="4">
    <source>
        <dbReference type="ARBA" id="ARBA00022723"/>
    </source>
</evidence>
<dbReference type="PANTHER" id="PTHR11533:SF174">
    <property type="entry name" value="PUROMYCIN-SENSITIVE AMINOPEPTIDASE-RELATED"/>
    <property type="match status" value="1"/>
</dbReference>
<dbReference type="GO" id="GO:0043171">
    <property type="term" value="P:peptide catabolic process"/>
    <property type="evidence" value="ECO:0007669"/>
    <property type="project" value="TreeGrafter"/>
</dbReference>
<dbReference type="GO" id="GO:0008270">
    <property type="term" value="F:zinc ion binding"/>
    <property type="evidence" value="ECO:0007669"/>
    <property type="project" value="UniProtKB-UniRule"/>
</dbReference>
<evidence type="ECO:0000256" key="1">
    <source>
        <dbReference type="ARBA" id="ARBA00010136"/>
    </source>
</evidence>
<evidence type="ECO:0000313" key="16">
    <source>
        <dbReference type="Proteomes" id="UP001210925"/>
    </source>
</evidence>
<dbReference type="GO" id="GO:0005737">
    <property type="term" value="C:cytoplasm"/>
    <property type="evidence" value="ECO:0007669"/>
    <property type="project" value="TreeGrafter"/>
</dbReference>
<feature type="site" description="Transition state stabilizer" evidence="10">
    <location>
        <position position="419"/>
    </location>
</feature>
<keyword evidence="3 11" id="KW-0645">Protease</keyword>
<feature type="domain" description="ERAP1-like C-terminal" evidence="13">
    <location>
        <begin position="565"/>
        <end position="897"/>
    </location>
</feature>
<evidence type="ECO:0000256" key="5">
    <source>
        <dbReference type="ARBA" id="ARBA00022801"/>
    </source>
</evidence>
<comment type="similarity">
    <text evidence="1 11">Belongs to the peptidase M1 family.</text>
</comment>
<keyword evidence="7 11" id="KW-0482">Metalloprotease</keyword>
<evidence type="ECO:0000313" key="15">
    <source>
        <dbReference type="EMBL" id="KAJ3262647.1"/>
    </source>
</evidence>
<evidence type="ECO:0000256" key="3">
    <source>
        <dbReference type="ARBA" id="ARBA00022670"/>
    </source>
</evidence>
<comment type="cofactor">
    <cofactor evidence="9 11">
        <name>Zn(2+)</name>
        <dbReference type="ChEBI" id="CHEBI:29105"/>
    </cofactor>
    <text evidence="9 11">Binds 1 zinc ion per subunit.</text>
</comment>
<feature type="binding site" evidence="9">
    <location>
        <position position="333"/>
    </location>
    <ligand>
        <name>Zn(2+)</name>
        <dbReference type="ChEBI" id="CHEBI:29105"/>
        <note>catalytic</note>
    </ligand>
</feature>
<evidence type="ECO:0000259" key="14">
    <source>
        <dbReference type="Pfam" id="PF17900"/>
    </source>
</evidence>
<feature type="binding site" evidence="9">
    <location>
        <position position="337"/>
    </location>
    <ligand>
        <name>Zn(2+)</name>
        <dbReference type="ChEBI" id="CHEBI:29105"/>
        <note>catalytic</note>
    </ligand>
</feature>
<gene>
    <name evidence="15" type="primary">APE2_2</name>
    <name evidence="15" type="ORF">HK103_000176</name>
</gene>
<dbReference type="InterPro" id="IPR001930">
    <property type="entry name" value="Peptidase_M1"/>
</dbReference>
<keyword evidence="16" id="KW-1185">Reference proteome</keyword>
<dbReference type="InterPro" id="IPR027268">
    <property type="entry name" value="Peptidase_M4/M1_CTD_sf"/>
</dbReference>
<name>A0AAD5YBI6_9FUNG</name>
<dbReference type="CDD" id="cd09601">
    <property type="entry name" value="M1_APN-Q_like"/>
    <property type="match status" value="1"/>
</dbReference>
<evidence type="ECO:0000256" key="7">
    <source>
        <dbReference type="ARBA" id="ARBA00023049"/>
    </source>
</evidence>
<dbReference type="FunFam" id="1.10.390.10:FF:000001">
    <property type="entry name" value="Aminopeptidase"/>
    <property type="match status" value="1"/>
</dbReference>
<dbReference type="Pfam" id="PF17900">
    <property type="entry name" value="Peptidase_M1_N"/>
    <property type="match status" value="1"/>
</dbReference>
<dbReference type="InterPro" id="IPR045357">
    <property type="entry name" value="Aminopeptidase_N-like_N"/>
</dbReference>
<dbReference type="Gene3D" id="2.60.40.1730">
    <property type="entry name" value="tricorn interacting facor f3 domain"/>
    <property type="match status" value="1"/>
</dbReference>
<dbReference type="SUPFAM" id="SSF63737">
    <property type="entry name" value="Leukotriene A4 hydrolase N-terminal domain"/>
    <property type="match status" value="1"/>
</dbReference>
<evidence type="ECO:0000259" key="13">
    <source>
        <dbReference type="Pfam" id="PF11838"/>
    </source>
</evidence>
<feature type="active site" description="Proton acceptor" evidence="8">
    <location>
        <position position="334"/>
    </location>
</feature>
<evidence type="ECO:0000256" key="10">
    <source>
        <dbReference type="PIRSR" id="PIRSR634016-4"/>
    </source>
</evidence>
<dbReference type="InterPro" id="IPR034016">
    <property type="entry name" value="M1_APN-typ"/>
</dbReference>
<dbReference type="Pfam" id="PF11838">
    <property type="entry name" value="ERAP1_C"/>
    <property type="match status" value="1"/>
</dbReference>
<feature type="binding site" evidence="9">
    <location>
        <position position="356"/>
    </location>
    <ligand>
        <name>Zn(2+)</name>
        <dbReference type="ChEBI" id="CHEBI:29105"/>
        <note>catalytic</note>
    </ligand>
</feature>
<dbReference type="Gene3D" id="2.60.40.1910">
    <property type="match status" value="1"/>
</dbReference>
<dbReference type="PRINTS" id="PR00756">
    <property type="entry name" value="ALADIPTASE"/>
</dbReference>
<reference evidence="15" key="1">
    <citation type="submission" date="2020-05" db="EMBL/GenBank/DDBJ databases">
        <title>Phylogenomic resolution of chytrid fungi.</title>
        <authorList>
            <person name="Stajich J.E."/>
            <person name="Amses K."/>
            <person name="Simmons R."/>
            <person name="Seto K."/>
            <person name="Myers J."/>
            <person name="Bonds A."/>
            <person name="Quandt C.A."/>
            <person name="Barry K."/>
            <person name="Liu P."/>
            <person name="Grigoriev I."/>
            <person name="Longcore J.E."/>
            <person name="James T.Y."/>
        </authorList>
    </citation>
    <scope>NUCLEOTIDE SEQUENCE</scope>
    <source>
        <strain evidence="15">PLAUS21</strain>
    </source>
</reference>
<dbReference type="GO" id="GO:0016020">
    <property type="term" value="C:membrane"/>
    <property type="evidence" value="ECO:0007669"/>
    <property type="project" value="TreeGrafter"/>
</dbReference>
<keyword evidence="5 11" id="KW-0378">Hydrolase</keyword>
<organism evidence="15 16">
    <name type="scientific">Boothiomyces macroporosus</name>
    <dbReference type="NCBI Taxonomy" id="261099"/>
    <lineage>
        <taxon>Eukaryota</taxon>
        <taxon>Fungi</taxon>
        <taxon>Fungi incertae sedis</taxon>
        <taxon>Chytridiomycota</taxon>
        <taxon>Chytridiomycota incertae sedis</taxon>
        <taxon>Chytridiomycetes</taxon>
        <taxon>Rhizophydiales</taxon>
        <taxon>Terramycetaceae</taxon>
        <taxon>Boothiomyces</taxon>
    </lineage>
</organism>
<dbReference type="InterPro" id="IPR050344">
    <property type="entry name" value="Peptidase_M1_aminopeptidases"/>
</dbReference>
<dbReference type="InterPro" id="IPR042097">
    <property type="entry name" value="Aminopeptidase_N-like_N_sf"/>
</dbReference>
<dbReference type="Gene3D" id="1.25.50.20">
    <property type="match status" value="1"/>
</dbReference>
<dbReference type="GO" id="GO:0042277">
    <property type="term" value="F:peptide binding"/>
    <property type="evidence" value="ECO:0007669"/>
    <property type="project" value="TreeGrafter"/>
</dbReference>
<keyword evidence="2 11" id="KW-0031">Aminopeptidase</keyword>
<keyword evidence="6 9" id="KW-0862">Zinc</keyword>
<dbReference type="Proteomes" id="UP001210925">
    <property type="component" value="Unassembled WGS sequence"/>
</dbReference>
<dbReference type="SUPFAM" id="SSF55486">
    <property type="entry name" value="Metalloproteases ('zincins'), catalytic domain"/>
    <property type="match status" value="1"/>
</dbReference>
<dbReference type="GO" id="GO:0006508">
    <property type="term" value="P:proteolysis"/>
    <property type="evidence" value="ECO:0007669"/>
    <property type="project" value="UniProtKB-KW"/>
</dbReference>
<dbReference type="AlphaFoldDB" id="A0AAD5YBI6"/>
<feature type="domain" description="Peptidase M1 membrane alanine aminopeptidase" evidence="12">
    <location>
        <begin position="262"/>
        <end position="478"/>
    </location>
</feature>
<dbReference type="Pfam" id="PF01433">
    <property type="entry name" value="Peptidase_M1"/>
    <property type="match status" value="1"/>
</dbReference>
<evidence type="ECO:0000256" key="6">
    <source>
        <dbReference type="ARBA" id="ARBA00022833"/>
    </source>
</evidence>
<dbReference type="GO" id="GO:0070006">
    <property type="term" value="F:metalloaminopeptidase activity"/>
    <property type="evidence" value="ECO:0007669"/>
    <property type="project" value="TreeGrafter"/>
</dbReference>
<dbReference type="Gene3D" id="1.10.390.10">
    <property type="entry name" value="Neutral Protease Domain 2"/>
    <property type="match status" value="1"/>
</dbReference>
<comment type="caution">
    <text evidence="15">The sequence shown here is derived from an EMBL/GenBank/DDBJ whole genome shotgun (WGS) entry which is preliminary data.</text>
</comment>
<dbReference type="InterPro" id="IPR014782">
    <property type="entry name" value="Peptidase_M1_dom"/>
</dbReference>
<proteinExistence type="inferred from homology"/>
<evidence type="ECO:0000256" key="11">
    <source>
        <dbReference type="RuleBase" id="RU364040"/>
    </source>
</evidence>
<dbReference type="EMBL" id="JADGKB010000001">
    <property type="protein sequence ID" value="KAJ3262647.1"/>
    <property type="molecule type" value="Genomic_DNA"/>
</dbReference>
<feature type="domain" description="Aminopeptidase N-like N-terminal" evidence="14">
    <location>
        <begin position="13"/>
        <end position="220"/>
    </location>
</feature>
<keyword evidence="4 9" id="KW-0479">Metal-binding</keyword>
<evidence type="ECO:0000259" key="12">
    <source>
        <dbReference type="Pfam" id="PF01433"/>
    </source>
</evidence>
<evidence type="ECO:0000256" key="9">
    <source>
        <dbReference type="PIRSR" id="PIRSR634016-3"/>
    </source>
</evidence>